<dbReference type="Proteomes" id="UP000058636">
    <property type="component" value="Unassembled WGS sequence"/>
</dbReference>
<feature type="domain" description="HD/PDEase" evidence="1">
    <location>
        <begin position="16"/>
        <end position="122"/>
    </location>
</feature>
<name>A0A117L253_9THEM</name>
<accession>A0A117L253</accession>
<dbReference type="InterPro" id="IPR006675">
    <property type="entry name" value="HDIG_dom"/>
</dbReference>
<sequence>MISRERAMELLKTHVKTKNLVKHCLAAEAVMRALAREFNEDEEKWGLAGLLHDLDYDYTKDKPEEHGLKTLEILKNEDVPEDVLNAILAHCEKKTPETLMEKALYAVDPTTGFIVAAALIRPEKKLDVIDVDFLLRRFKEKAFAKGASREQMKTCENFGLSLEKFLEISLEAMKTIASELGL</sequence>
<dbReference type="EMBL" id="LGFG01000247">
    <property type="protein sequence ID" value="KUK22148.1"/>
    <property type="molecule type" value="Genomic_DNA"/>
</dbReference>
<reference evidence="2 3" key="1">
    <citation type="journal article" date="2015" name="MBio">
        <title>Genome-Resolved Metagenomic Analysis Reveals Roles for Candidate Phyla and Other Microbial Community Members in Biogeochemical Transformations in Oil Reservoirs.</title>
        <authorList>
            <person name="Hu P."/>
            <person name="Tom L."/>
            <person name="Singh A."/>
            <person name="Thomas B.C."/>
            <person name="Baker B.J."/>
            <person name="Piceno Y.M."/>
            <person name="Andersen G.L."/>
            <person name="Banfield J.F."/>
        </authorList>
    </citation>
    <scope>NUCLEOTIDE SEQUENCE [LARGE SCALE GENOMIC DNA]</scope>
    <source>
        <strain evidence="2">46_26</strain>
    </source>
</reference>
<protein>
    <submittedName>
        <fullName evidence="2">Metal dependent phosphohydrolase</fullName>
    </submittedName>
</protein>
<evidence type="ECO:0000313" key="2">
    <source>
        <dbReference type="EMBL" id="KUK22148.1"/>
    </source>
</evidence>
<keyword evidence="2" id="KW-0378">Hydrolase</keyword>
<dbReference type="Pfam" id="PF01966">
    <property type="entry name" value="HD"/>
    <property type="match status" value="1"/>
</dbReference>
<evidence type="ECO:0000313" key="3">
    <source>
        <dbReference type="Proteomes" id="UP000058636"/>
    </source>
</evidence>
<dbReference type="InterPro" id="IPR006674">
    <property type="entry name" value="HD_domain"/>
</dbReference>
<dbReference type="Gene3D" id="1.10.3210.10">
    <property type="entry name" value="Hypothetical protein af1432"/>
    <property type="match status" value="1"/>
</dbReference>
<dbReference type="PATRIC" id="fig|93930.3.peg.970"/>
<dbReference type="InterPro" id="IPR003607">
    <property type="entry name" value="HD/PDEase_dom"/>
</dbReference>
<proteinExistence type="predicted"/>
<dbReference type="AlphaFoldDB" id="A0A117L253"/>
<dbReference type="SMART" id="SM00471">
    <property type="entry name" value="HDc"/>
    <property type="match status" value="1"/>
</dbReference>
<dbReference type="PANTHER" id="PTHR38659:SF1">
    <property type="entry name" value="METAL DEPENDENT PHOSPHOHYDROLASE"/>
    <property type="match status" value="1"/>
</dbReference>
<dbReference type="NCBIfam" id="TIGR00277">
    <property type="entry name" value="HDIG"/>
    <property type="match status" value="1"/>
</dbReference>
<dbReference type="SUPFAM" id="SSF109604">
    <property type="entry name" value="HD-domain/PDEase-like"/>
    <property type="match status" value="1"/>
</dbReference>
<gene>
    <name evidence="2" type="ORF">XD57_1751</name>
</gene>
<dbReference type="CDD" id="cd00077">
    <property type="entry name" value="HDc"/>
    <property type="match status" value="1"/>
</dbReference>
<evidence type="ECO:0000259" key="1">
    <source>
        <dbReference type="SMART" id="SM00471"/>
    </source>
</evidence>
<dbReference type="GO" id="GO:0016787">
    <property type="term" value="F:hydrolase activity"/>
    <property type="evidence" value="ECO:0007669"/>
    <property type="project" value="UniProtKB-KW"/>
</dbReference>
<comment type="caution">
    <text evidence="2">The sequence shown here is derived from an EMBL/GenBank/DDBJ whole genome shotgun (WGS) entry which is preliminary data.</text>
</comment>
<dbReference type="PANTHER" id="PTHR38659">
    <property type="entry name" value="METAL-DEPENDENT PHOSPHOHYDROLASE"/>
    <property type="match status" value="1"/>
</dbReference>
<organism evidence="2 3">
    <name type="scientific">Thermotoga petrophila</name>
    <dbReference type="NCBI Taxonomy" id="93929"/>
    <lineage>
        <taxon>Bacteria</taxon>
        <taxon>Thermotogati</taxon>
        <taxon>Thermotogota</taxon>
        <taxon>Thermotogae</taxon>
        <taxon>Thermotogales</taxon>
        <taxon>Thermotogaceae</taxon>
        <taxon>Thermotoga</taxon>
    </lineage>
</organism>